<gene>
    <name evidence="12" type="ORF">CPB84DRAFT_1688746</name>
</gene>
<dbReference type="Gene3D" id="2.60.40.150">
    <property type="entry name" value="C2 domain"/>
    <property type="match status" value="1"/>
</dbReference>
<dbReference type="InterPro" id="IPR001711">
    <property type="entry name" value="PLipase_C_Pinositol-sp_Y"/>
</dbReference>
<dbReference type="Proteomes" id="UP000724874">
    <property type="component" value="Unassembled WGS sequence"/>
</dbReference>
<evidence type="ECO:0000259" key="11">
    <source>
        <dbReference type="PROSITE" id="PS50222"/>
    </source>
</evidence>
<dbReference type="SUPFAM" id="SSF50729">
    <property type="entry name" value="PH domain-like"/>
    <property type="match status" value="1"/>
</dbReference>
<keyword evidence="4 7" id="KW-0442">Lipid degradation</keyword>
<dbReference type="CDD" id="cd08598">
    <property type="entry name" value="PI-PLC1c_yeast"/>
    <property type="match status" value="1"/>
</dbReference>
<reference evidence="12" key="1">
    <citation type="submission" date="2020-11" db="EMBL/GenBank/DDBJ databases">
        <authorList>
            <consortium name="DOE Joint Genome Institute"/>
            <person name="Ahrendt S."/>
            <person name="Riley R."/>
            <person name="Andreopoulos W."/>
            <person name="LaButti K."/>
            <person name="Pangilinan J."/>
            <person name="Ruiz-duenas F.J."/>
            <person name="Barrasa J.M."/>
            <person name="Sanchez-Garcia M."/>
            <person name="Camarero S."/>
            <person name="Miyauchi S."/>
            <person name="Serrano A."/>
            <person name="Linde D."/>
            <person name="Babiker R."/>
            <person name="Drula E."/>
            <person name="Ayuso-Fernandez I."/>
            <person name="Pacheco R."/>
            <person name="Padilla G."/>
            <person name="Ferreira P."/>
            <person name="Barriuso J."/>
            <person name="Kellner H."/>
            <person name="Castanera R."/>
            <person name="Alfaro M."/>
            <person name="Ramirez L."/>
            <person name="Pisabarro A.G."/>
            <person name="Kuo A."/>
            <person name="Tritt A."/>
            <person name="Lipzen A."/>
            <person name="He G."/>
            <person name="Yan M."/>
            <person name="Ng V."/>
            <person name="Cullen D."/>
            <person name="Martin F."/>
            <person name="Rosso M.-N."/>
            <person name="Henrissat B."/>
            <person name="Hibbett D."/>
            <person name="Martinez A.T."/>
            <person name="Grigoriev I.V."/>
        </authorList>
    </citation>
    <scope>NUCLEOTIDE SEQUENCE</scope>
    <source>
        <strain evidence="12">AH 44721</strain>
    </source>
</reference>
<dbReference type="Pfam" id="PF00168">
    <property type="entry name" value="C2"/>
    <property type="match status" value="1"/>
</dbReference>
<dbReference type="GO" id="GO:0051209">
    <property type="term" value="P:release of sequestered calcium ion into cytosol"/>
    <property type="evidence" value="ECO:0007669"/>
    <property type="project" value="TreeGrafter"/>
</dbReference>
<evidence type="ECO:0000313" key="13">
    <source>
        <dbReference type="Proteomes" id="UP000724874"/>
    </source>
</evidence>
<dbReference type="InterPro" id="IPR001192">
    <property type="entry name" value="PI-PLC_fam"/>
</dbReference>
<dbReference type="CDD" id="cd13360">
    <property type="entry name" value="PH_PLC_fungal"/>
    <property type="match status" value="1"/>
</dbReference>
<dbReference type="AlphaFoldDB" id="A0A9P5NBQ1"/>
<dbReference type="PANTHER" id="PTHR10336">
    <property type="entry name" value="PHOSPHOINOSITIDE-SPECIFIC PHOSPHOLIPASE C FAMILY PROTEIN"/>
    <property type="match status" value="1"/>
</dbReference>
<dbReference type="PRINTS" id="PR00390">
    <property type="entry name" value="PHPHLIPASEC"/>
</dbReference>
<dbReference type="PROSITE" id="PS50222">
    <property type="entry name" value="EF_HAND_2"/>
    <property type="match status" value="1"/>
</dbReference>
<comment type="catalytic activity">
    <reaction evidence="7">
        <text>a 1,2-diacyl-sn-glycero-3-phospho-(1D-myo-inositol-4,5-bisphosphate) + H2O = 1D-myo-inositol 1,4,5-trisphosphate + a 1,2-diacyl-sn-glycerol + H(+)</text>
        <dbReference type="Rhea" id="RHEA:33179"/>
        <dbReference type="ChEBI" id="CHEBI:15377"/>
        <dbReference type="ChEBI" id="CHEBI:15378"/>
        <dbReference type="ChEBI" id="CHEBI:17815"/>
        <dbReference type="ChEBI" id="CHEBI:58456"/>
        <dbReference type="ChEBI" id="CHEBI:203600"/>
        <dbReference type="EC" id="3.1.4.11"/>
    </reaction>
</comment>
<dbReference type="OrthoDB" id="269822at2759"/>
<keyword evidence="13" id="KW-1185">Reference proteome</keyword>
<dbReference type="GO" id="GO:0005509">
    <property type="term" value="F:calcium ion binding"/>
    <property type="evidence" value="ECO:0007669"/>
    <property type="project" value="InterPro"/>
</dbReference>
<dbReference type="InterPro" id="IPR011992">
    <property type="entry name" value="EF-hand-dom_pair"/>
</dbReference>
<dbReference type="SMART" id="SM00239">
    <property type="entry name" value="C2"/>
    <property type="match status" value="1"/>
</dbReference>
<dbReference type="EC" id="3.1.4.11" evidence="2 7"/>
<dbReference type="EMBL" id="JADNYJ010000170">
    <property type="protein sequence ID" value="KAF8877456.1"/>
    <property type="molecule type" value="Genomic_DNA"/>
</dbReference>
<evidence type="ECO:0000256" key="5">
    <source>
        <dbReference type="ARBA" id="ARBA00023098"/>
    </source>
</evidence>
<dbReference type="SMART" id="SM00149">
    <property type="entry name" value="PLCYc"/>
    <property type="match status" value="1"/>
</dbReference>
<dbReference type="InterPro" id="IPR000909">
    <property type="entry name" value="PLipase_C_PInositol-sp_X_dom"/>
</dbReference>
<accession>A0A9P5NBQ1</accession>
<evidence type="ECO:0000256" key="6">
    <source>
        <dbReference type="ARBA" id="ARBA00023224"/>
    </source>
</evidence>
<protein>
    <recommendedName>
        <fullName evidence="2 7">Phosphoinositide phospholipase C</fullName>
        <ecNumber evidence="2 7">3.1.4.11</ecNumber>
    </recommendedName>
</protein>
<dbReference type="InterPro" id="IPR015359">
    <property type="entry name" value="PLC_EF-hand-like"/>
</dbReference>
<dbReference type="CDD" id="cd00275">
    <property type="entry name" value="C2_PLC_like"/>
    <property type="match status" value="1"/>
</dbReference>
<name>A0A9P5NBQ1_GYMJU</name>
<evidence type="ECO:0000313" key="12">
    <source>
        <dbReference type="EMBL" id="KAF8877456.1"/>
    </source>
</evidence>
<dbReference type="PANTHER" id="PTHR10336:SF36">
    <property type="entry name" value="1-PHOSPHATIDYLINOSITOL 4,5-BISPHOSPHATE PHOSPHODIESTERASE BETA-4"/>
    <property type="match status" value="1"/>
</dbReference>
<dbReference type="PROSITE" id="PS50004">
    <property type="entry name" value="C2"/>
    <property type="match status" value="1"/>
</dbReference>
<dbReference type="Gene3D" id="2.30.29.30">
    <property type="entry name" value="Pleckstrin-homology domain (PH domain)/Phosphotyrosine-binding domain (PTB)"/>
    <property type="match status" value="1"/>
</dbReference>
<dbReference type="InterPro" id="IPR035892">
    <property type="entry name" value="C2_domain_sf"/>
</dbReference>
<keyword evidence="3 7" id="KW-0378">Hydrolase</keyword>
<organism evidence="12 13">
    <name type="scientific">Gymnopilus junonius</name>
    <name type="common">Spectacular rustgill mushroom</name>
    <name type="synonym">Gymnopilus spectabilis subsp. junonius</name>
    <dbReference type="NCBI Taxonomy" id="109634"/>
    <lineage>
        <taxon>Eukaryota</taxon>
        <taxon>Fungi</taxon>
        <taxon>Dikarya</taxon>
        <taxon>Basidiomycota</taxon>
        <taxon>Agaricomycotina</taxon>
        <taxon>Agaricomycetes</taxon>
        <taxon>Agaricomycetidae</taxon>
        <taxon>Agaricales</taxon>
        <taxon>Agaricineae</taxon>
        <taxon>Hymenogastraceae</taxon>
        <taxon>Gymnopilus</taxon>
    </lineage>
</organism>
<dbReference type="SUPFAM" id="SSF51695">
    <property type="entry name" value="PLC-like phosphodiesterases"/>
    <property type="match status" value="1"/>
</dbReference>
<dbReference type="InterPro" id="IPR000008">
    <property type="entry name" value="C2_dom"/>
</dbReference>
<dbReference type="GO" id="GO:0048015">
    <property type="term" value="P:phosphatidylinositol-mediated signaling"/>
    <property type="evidence" value="ECO:0007669"/>
    <property type="project" value="TreeGrafter"/>
</dbReference>
<evidence type="ECO:0000256" key="2">
    <source>
        <dbReference type="ARBA" id="ARBA00012368"/>
    </source>
</evidence>
<sequence length="805" mass="92173">MTKVSLKKQKKLVFRLDADLGHIEWESKQRKIIPIENIKEIRSGDDARYYREQFQLSSLYQERWLTIVYILDGAYKSLHLVAATKDVSRMWDRTLRDLHSIRLELMRGLGNVEMRQALWEKQHWRNANEDNDHRLTFDEVEKLCRRLNINSDYEDLLRLFNQADTRKRQFLDFDDFRRFVKLLKARPEIDRLYKKLRSRNDGHLDFGVFEKFMREKQVSTLSSIELQRVFEKYSSWNTSPTDLGNPAHASTAPVMTLEGFTSFLLSQDNSVLADQHRDAWQDMTRPLSEYFVSSSHNTYLVGHQLVGVSTIEGYIRALLHGCRSVEVDVFDGEQEPMIFHGKTLTSKVSLREVCQTISKYGFVASPYPIIISAEVHCGLAGQDMIAEIMIEEFGDSLVRAPADSEGKIDNLPSPEDLKGKILLKTKNLNLMKTESALDSDREEGVSSDVVFSDSTDAEAFWEGKDSPTRRLLSSEVEEDKRAPSRSLSRRRASDVGGDRPHAKPKMSFALVALLVYTVGVKFRGINKKEEYAPEHMFSLSENTAHKQLRVGMWDLIKHTKAHLVRTYPKGTRVSSTNYEPHRFWAAGMQLVAINWQTSDLGYMINHAMFQRNGRSGYVLKPNALRLAQKEHLAKRTTHSFDVTIISAQQLPRPKGASGRDVPEKTVVDPFVEVTLYLPDWPLFDGKMKDKGKAKAYSSDGGHLSPLPSRALSSRTLVVRKNGWNPVWEEKLTILFDCVGDMMDLIFVRFVVKQDDKGADEPLAMYCAPLGSLQHGYRHLPLHDSQLSQYLFSTLFVKINVTNLPC</sequence>
<feature type="domain" description="EF-hand" evidence="11">
    <location>
        <begin position="151"/>
        <end position="186"/>
    </location>
</feature>
<evidence type="ECO:0000256" key="7">
    <source>
        <dbReference type="RuleBase" id="RU361133"/>
    </source>
</evidence>
<dbReference type="Gene3D" id="3.20.20.190">
    <property type="entry name" value="Phosphatidylinositol (PI) phosphodiesterase"/>
    <property type="match status" value="1"/>
</dbReference>
<evidence type="ECO:0000256" key="3">
    <source>
        <dbReference type="ARBA" id="ARBA00022801"/>
    </source>
</evidence>
<keyword evidence="5 7" id="KW-0443">Lipid metabolism</keyword>
<dbReference type="Pfam" id="PF09279">
    <property type="entry name" value="EF-hand_like"/>
    <property type="match status" value="1"/>
</dbReference>
<dbReference type="InterPro" id="IPR037755">
    <property type="entry name" value="Plc1_PH"/>
</dbReference>
<dbReference type="InterPro" id="IPR017946">
    <property type="entry name" value="PLC-like_Pdiesterase_TIM-brl"/>
</dbReference>
<feature type="domain" description="PI-PLC Y-box" evidence="10">
    <location>
        <begin position="510"/>
        <end position="625"/>
    </location>
</feature>
<keyword evidence="6" id="KW-0807">Transducer</keyword>
<evidence type="ECO:0000256" key="1">
    <source>
        <dbReference type="ARBA" id="ARBA00001913"/>
    </source>
</evidence>
<feature type="compositionally biased region" description="Basic and acidic residues" evidence="8">
    <location>
        <begin position="491"/>
        <end position="500"/>
    </location>
</feature>
<comment type="caution">
    <text evidence="12">The sequence shown here is derived from an EMBL/GenBank/DDBJ whole genome shotgun (WGS) entry which is preliminary data.</text>
</comment>
<feature type="domain" description="C2" evidence="9">
    <location>
        <begin position="620"/>
        <end position="783"/>
    </location>
</feature>
<dbReference type="GO" id="GO:0016042">
    <property type="term" value="P:lipid catabolic process"/>
    <property type="evidence" value="ECO:0007669"/>
    <property type="project" value="UniProtKB-KW"/>
</dbReference>
<dbReference type="Pfam" id="PF00387">
    <property type="entry name" value="PI-PLC-Y"/>
    <property type="match status" value="1"/>
</dbReference>
<feature type="region of interest" description="Disordered" evidence="8">
    <location>
        <begin position="471"/>
        <end position="500"/>
    </location>
</feature>
<dbReference type="Gene3D" id="1.10.238.10">
    <property type="entry name" value="EF-hand"/>
    <property type="match status" value="2"/>
</dbReference>
<evidence type="ECO:0000256" key="4">
    <source>
        <dbReference type="ARBA" id="ARBA00022963"/>
    </source>
</evidence>
<dbReference type="SMART" id="SM00148">
    <property type="entry name" value="PLCXc"/>
    <property type="match status" value="1"/>
</dbReference>
<dbReference type="SUPFAM" id="SSF47473">
    <property type="entry name" value="EF-hand"/>
    <property type="match status" value="1"/>
</dbReference>
<dbReference type="PROSITE" id="PS50007">
    <property type="entry name" value="PIPLC_X_DOMAIN"/>
    <property type="match status" value="1"/>
</dbReference>
<dbReference type="Pfam" id="PF00388">
    <property type="entry name" value="PI-PLC-X"/>
    <property type="match status" value="1"/>
</dbReference>
<dbReference type="InterPro" id="IPR002048">
    <property type="entry name" value="EF_hand_dom"/>
</dbReference>
<dbReference type="PROSITE" id="PS50008">
    <property type="entry name" value="PIPLC_Y_DOMAIN"/>
    <property type="match status" value="1"/>
</dbReference>
<dbReference type="CDD" id="cd16207">
    <property type="entry name" value="EFh_ScPlc1p_like"/>
    <property type="match status" value="1"/>
</dbReference>
<evidence type="ECO:0000256" key="8">
    <source>
        <dbReference type="SAM" id="MobiDB-lite"/>
    </source>
</evidence>
<evidence type="ECO:0000259" key="10">
    <source>
        <dbReference type="PROSITE" id="PS50008"/>
    </source>
</evidence>
<proteinExistence type="predicted"/>
<dbReference type="SUPFAM" id="SSF49562">
    <property type="entry name" value="C2 domain (Calcium/lipid-binding domain, CaLB)"/>
    <property type="match status" value="1"/>
</dbReference>
<evidence type="ECO:0000259" key="9">
    <source>
        <dbReference type="PROSITE" id="PS50004"/>
    </source>
</evidence>
<comment type="cofactor">
    <cofactor evidence="1">
        <name>Ca(2+)</name>
        <dbReference type="ChEBI" id="CHEBI:29108"/>
    </cofactor>
</comment>
<dbReference type="GO" id="GO:0004435">
    <property type="term" value="F:phosphatidylinositol-4,5-bisphosphate phospholipase C activity"/>
    <property type="evidence" value="ECO:0007669"/>
    <property type="project" value="UniProtKB-EC"/>
</dbReference>
<dbReference type="InterPro" id="IPR011993">
    <property type="entry name" value="PH-like_dom_sf"/>
</dbReference>